<reference evidence="1 2" key="1">
    <citation type="submission" date="2019-09" db="EMBL/GenBank/DDBJ databases">
        <title>A chromosome-level genome assembly of the Chinese tupelo Nyssa sinensis.</title>
        <authorList>
            <person name="Yang X."/>
            <person name="Kang M."/>
            <person name="Yang Y."/>
            <person name="Xiong H."/>
            <person name="Wang M."/>
            <person name="Zhang Z."/>
            <person name="Wang Z."/>
            <person name="Wu H."/>
            <person name="Ma T."/>
            <person name="Liu J."/>
            <person name="Xi Z."/>
        </authorList>
    </citation>
    <scope>NUCLEOTIDE SEQUENCE [LARGE SCALE GENOMIC DNA]</scope>
    <source>
        <strain evidence="1">J267</strain>
        <tissue evidence="1">Leaf</tissue>
    </source>
</reference>
<accession>A0A5J5C294</accession>
<organism evidence="1 2">
    <name type="scientific">Nyssa sinensis</name>
    <dbReference type="NCBI Taxonomy" id="561372"/>
    <lineage>
        <taxon>Eukaryota</taxon>
        <taxon>Viridiplantae</taxon>
        <taxon>Streptophyta</taxon>
        <taxon>Embryophyta</taxon>
        <taxon>Tracheophyta</taxon>
        <taxon>Spermatophyta</taxon>
        <taxon>Magnoliopsida</taxon>
        <taxon>eudicotyledons</taxon>
        <taxon>Gunneridae</taxon>
        <taxon>Pentapetalae</taxon>
        <taxon>asterids</taxon>
        <taxon>Cornales</taxon>
        <taxon>Nyssaceae</taxon>
        <taxon>Nyssa</taxon>
    </lineage>
</organism>
<evidence type="ECO:0000313" key="1">
    <source>
        <dbReference type="EMBL" id="KAA8549523.1"/>
    </source>
</evidence>
<gene>
    <name evidence="1" type="ORF">F0562_001459</name>
</gene>
<keyword evidence="2" id="KW-1185">Reference proteome</keyword>
<proteinExistence type="predicted"/>
<evidence type="ECO:0000313" key="2">
    <source>
        <dbReference type="Proteomes" id="UP000325577"/>
    </source>
</evidence>
<dbReference type="EMBL" id="CM018031">
    <property type="protein sequence ID" value="KAA8549523.1"/>
    <property type="molecule type" value="Genomic_DNA"/>
</dbReference>
<dbReference type="AlphaFoldDB" id="A0A5J5C294"/>
<sequence length="146" mass="16326">MGVMLKEVGFKLGSDLDQLKGWLDWVGLNKKRVKENVGSVASGRIHVGPTSIPNHNGCCTVQWYYWFFSGIDARAMRQCSGSVSNTYRRQKKLLDDGDDEGVAMARTERWRDLDGVNGDHSNAVRGCSPMKRDDNNGSLSSAIWMR</sequence>
<dbReference type="Proteomes" id="UP000325577">
    <property type="component" value="Linkage Group LG0"/>
</dbReference>
<name>A0A5J5C294_9ASTE</name>
<protein>
    <submittedName>
        <fullName evidence="1">Uncharacterized protein</fullName>
    </submittedName>
</protein>